<dbReference type="HOGENOM" id="CLU_176299_0_0_5"/>
<organism evidence="1 2">
    <name type="scientific">Mesorhizobium japonicum (strain LMG 29417 / CECT 9101 / MAFF 303099)</name>
    <name type="common">Mesorhizobium loti (strain MAFF 303099)</name>
    <dbReference type="NCBI Taxonomy" id="266835"/>
    <lineage>
        <taxon>Bacteria</taxon>
        <taxon>Pseudomonadati</taxon>
        <taxon>Pseudomonadota</taxon>
        <taxon>Alphaproteobacteria</taxon>
        <taxon>Hyphomicrobiales</taxon>
        <taxon>Phyllobacteriaceae</taxon>
        <taxon>Mesorhizobium</taxon>
    </lineage>
</organism>
<dbReference type="eggNOG" id="ENOG5033EAG">
    <property type="taxonomic scope" value="Bacteria"/>
</dbReference>
<accession>Q98DJ9</accession>
<dbReference type="InterPro" id="IPR058702">
    <property type="entry name" value="MafI2-like"/>
</dbReference>
<evidence type="ECO:0000313" key="2">
    <source>
        <dbReference type="Proteomes" id="UP000000552"/>
    </source>
</evidence>
<protein>
    <submittedName>
        <fullName evidence="1">Mlr4669 protein</fullName>
    </submittedName>
</protein>
<dbReference type="RefSeq" id="WP_010912614.1">
    <property type="nucleotide sequence ID" value="NC_002678.2"/>
</dbReference>
<dbReference type="EMBL" id="BA000012">
    <property type="protein sequence ID" value="BAB51272.1"/>
    <property type="molecule type" value="Genomic_DNA"/>
</dbReference>
<dbReference type="Proteomes" id="UP000000552">
    <property type="component" value="Chromosome"/>
</dbReference>
<proteinExistence type="predicted"/>
<gene>
    <name evidence="1" type="ordered locus">mlr4669</name>
</gene>
<reference evidence="1 2" key="1">
    <citation type="journal article" date="2000" name="DNA Res.">
        <title>Complete genome structure of the nitrogen-fixing symbiotic bacterium Mesorhizobium loti.</title>
        <authorList>
            <person name="Kaneko T."/>
            <person name="Nakamura Y."/>
            <person name="Sato S."/>
            <person name="Asamizu E."/>
            <person name="Kato T."/>
            <person name="Sasamoto S."/>
            <person name="Watanabe A."/>
            <person name="Idesawa K."/>
            <person name="Ishikawa A."/>
            <person name="Kawashima K."/>
            <person name="Kimura T."/>
            <person name="Kishida Y."/>
            <person name="Kiyokawa C."/>
            <person name="Kohara M."/>
            <person name="Matsumoto M."/>
            <person name="Matsuno A."/>
            <person name="Mochizuki Y."/>
            <person name="Nakayama S."/>
            <person name="Nakazaki N."/>
            <person name="Shimpo S."/>
            <person name="Sugimoto M."/>
            <person name="Takeuchi C."/>
            <person name="Yamada M."/>
            <person name="Tabata S."/>
        </authorList>
    </citation>
    <scope>NUCLEOTIDE SEQUENCE [LARGE SCALE GENOMIC DNA]</scope>
    <source>
        <strain evidence="2">LMG 29417 / CECT 9101 / MAFF 303099</strain>
    </source>
</reference>
<dbReference type="Pfam" id="PF26541">
    <property type="entry name" value="MafI2"/>
    <property type="match status" value="1"/>
</dbReference>
<sequence length="106" mass="11702">MNIRATLLLSVQRALLGAVPHNLRAVTCGWEGTEIRLRFVFDGEIADEAYEDAWIVGAEVVADFPGPWTVSEDIVRRDYPDDIGPGALALWAYRRKEGVAETGNSN</sequence>
<dbReference type="AlphaFoldDB" id="Q98DJ9"/>
<name>Q98DJ9_RHILO</name>
<dbReference type="KEGG" id="mlo:mlr4669"/>
<dbReference type="PATRIC" id="fig|266835.9.peg.3693"/>
<evidence type="ECO:0000313" key="1">
    <source>
        <dbReference type="EMBL" id="BAB51272.1"/>
    </source>
</evidence>